<dbReference type="InterPro" id="IPR028045">
    <property type="entry name" value="HROB"/>
</dbReference>
<evidence type="ECO:0000259" key="2">
    <source>
        <dbReference type="Pfam" id="PF15072"/>
    </source>
</evidence>
<accession>A0ABM1KGX1</accession>
<dbReference type="PANTHER" id="PTHR14523">
    <property type="entry name" value="UNCHARACTERIZED PROTEIN C17ORF53 HOMOLOG"/>
    <property type="match status" value="1"/>
</dbReference>
<gene>
    <name evidence="4" type="primary">LOC107115711</name>
</gene>
<reference evidence="4" key="1">
    <citation type="submission" date="2025-08" db="UniProtKB">
        <authorList>
            <consortium name="RefSeq"/>
        </authorList>
    </citation>
    <scope>IDENTIFICATION</scope>
</reference>
<feature type="domain" description="Homologous recombination OB-fold protein OB-fold" evidence="2">
    <location>
        <begin position="476"/>
        <end position="558"/>
    </location>
</feature>
<feature type="non-terminal residue" evidence="4">
    <location>
        <position position="1"/>
    </location>
</feature>
<proteinExistence type="predicted"/>
<feature type="compositionally biased region" description="Polar residues" evidence="1">
    <location>
        <begin position="39"/>
        <end position="64"/>
    </location>
</feature>
<dbReference type="GeneID" id="107115711"/>
<organism evidence="3 4">
    <name type="scientific">Gekko japonicus</name>
    <name type="common">Schlegel's Japanese gecko</name>
    <dbReference type="NCBI Taxonomy" id="146911"/>
    <lineage>
        <taxon>Eukaryota</taxon>
        <taxon>Metazoa</taxon>
        <taxon>Chordata</taxon>
        <taxon>Craniata</taxon>
        <taxon>Vertebrata</taxon>
        <taxon>Euteleostomi</taxon>
        <taxon>Lepidosauria</taxon>
        <taxon>Squamata</taxon>
        <taxon>Bifurcata</taxon>
        <taxon>Gekkota</taxon>
        <taxon>Gekkonidae</taxon>
        <taxon>Gekkoninae</taxon>
        <taxon>Gekko</taxon>
    </lineage>
</organism>
<feature type="region of interest" description="Disordered" evidence="1">
    <location>
        <begin position="37"/>
        <end position="64"/>
    </location>
</feature>
<dbReference type="RefSeq" id="XP_015272958.1">
    <property type="nucleotide sequence ID" value="XM_015417472.1"/>
</dbReference>
<evidence type="ECO:0000256" key="1">
    <source>
        <dbReference type="SAM" id="MobiDB-lite"/>
    </source>
</evidence>
<name>A0ABM1KGX1_GEKJA</name>
<feature type="region of interest" description="Disordered" evidence="1">
    <location>
        <begin position="286"/>
        <end position="305"/>
    </location>
</feature>
<dbReference type="InterPro" id="IPR058570">
    <property type="entry name" value="HROB_OB"/>
</dbReference>
<evidence type="ECO:0000313" key="4">
    <source>
        <dbReference type="RefSeq" id="XP_015272958.1"/>
    </source>
</evidence>
<dbReference type="Pfam" id="PF15072">
    <property type="entry name" value="HROB"/>
    <property type="match status" value="1"/>
</dbReference>
<evidence type="ECO:0000313" key="3">
    <source>
        <dbReference type="Proteomes" id="UP000694871"/>
    </source>
</evidence>
<protein>
    <submittedName>
        <fullName evidence="4">Uncharacterized protein C17orf53 homolog</fullName>
    </submittedName>
</protein>
<dbReference type="PANTHER" id="PTHR14523:SF1">
    <property type="entry name" value="HOMOLOGOUS RECOMBINATION OB-FOLD PROTEIN"/>
    <property type="match status" value="1"/>
</dbReference>
<keyword evidence="3" id="KW-1185">Reference proteome</keyword>
<dbReference type="Proteomes" id="UP000694871">
    <property type="component" value="Unplaced"/>
</dbReference>
<sequence length="654" mass="69215">QQTPCDCEACGIQKLFAVEAEFEDEDFVLAMEDVEKQVSGPTPASSRCLRPSSSALRNPSDTTEALSPVLPVQNYSRLSFLQDSCPSKISQSNNRVASPSVAGFRVPKDQTALPAQSGPCCSSGPRFKFVKRPLAVTSSHNEDLDNELFLAACMDLEESETPSGSDCERVGDQRGHDTVMAKKMRVADSAMSSSPVSMETTRLKRTLKEALAGVGSHLQPAEASPRLTLRPTAVGSHPSQSNQGMDIAVGTVSSPGFQLPKSFLASPDKPVAGYNSSCLPLVRPSSPSGIAPPRPLAPQIPSQSSFTPKMANRGAQLLTAYGSPVLSVESSPATPRTPCSIPPSGSLQMPVVTNHLVRLVTAANKPPQPLARVPSQAKTRRFPGPAGILPQQPDGNNLEEIMVSAPQTPTHGALAKLRTEDVPVSQQPAGEECGRGAWITMKAELALDERDPSCFLRTYSVAMVLRKAALKQLPKNKVPNMAVMIKSLTRTKVDAGAIFRDPTGEMQGTIHRLLLEQRESEFKAGSVLLLKQVGVFSPSHRNHYLNVTPNNLVKIYPPGLGSGKPTQVCQEIRGGVEVLPPQAESGFQQDSLTDAPHTVAAADCGRGQSCEMGAKCSQGPLAPSKGAPLLEAGGMGKSVLSVSSTKAASVSTSI</sequence>